<accession>A0A062V5L1</accession>
<proteinExistence type="predicted"/>
<organism evidence="1 2">
    <name type="scientific">Candidatus Methanoperedens nitratireducens</name>
    <dbReference type="NCBI Taxonomy" id="1392998"/>
    <lineage>
        <taxon>Archaea</taxon>
        <taxon>Methanobacteriati</taxon>
        <taxon>Methanobacteriota</taxon>
        <taxon>Stenosarchaea group</taxon>
        <taxon>Methanomicrobia</taxon>
        <taxon>Methanosarcinales</taxon>
        <taxon>ANME-2 cluster</taxon>
        <taxon>Candidatus Methanoperedentaceae</taxon>
        <taxon>Candidatus Methanoperedens</taxon>
    </lineage>
</organism>
<sequence length="160" mass="18332">MAIVTRKVGKNEYVYERIWDTETKKYKERCLGNVKNMPLDESAGVMNEISQAEHARAFPEFHKALECGAIDEAFIILILEAHKHVMSVLRDCDKENTKNLEIFQQFLIMLDRMIIDGGLPPALVESFQEYVDTCRKYPAHAIPRRECGSYACEDSLCITA</sequence>
<evidence type="ECO:0000313" key="2">
    <source>
        <dbReference type="Proteomes" id="UP000027153"/>
    </source>
</evidence>
<dbReference type="EMBL" id="JMIY01000007">
    <property type="protein sequence ID" value="KCZ71084.1"/>
    <property type="molecule type" value="Genomic_DNA"/>
</dbReference>
<gene>
    <name evidence="1" type="ORF">ANME2D_03114</name>
</gene>
<comment type="caution">
    <text evidence="1">The sequence shown here is derived from an EMBL/GenBank/DDBJ whole genome shotgun (WGS) entry which is preliminary data.</text>
</comment>
<reference evidence="1 2" key="1">
    <citation type="journal article" date="2013" name="Nature">
        <title>Anaerobic oxidation of methane coupled to nitrate reduction in a novel archaeal lineage.</title>
        <authorList>
            <person name="Haroon M.F."/>
            <person name="Hu S."/>
            <person name="Shi Y."/>
            <person name="Imelfort M."/>
            <person name="Keller J."/>
            <person name="Hugenholtz P."/>
            <person name="Yuan Z."/>
            <person name="Tyson G.W."/>
        </authorList>
    </citation>
    <scope>NUCLEOTIDE SEQUENCE [LARGE SCALE GENOMIC DNA]</scope>
    <source>
        <strain evidence="1 2">ANME-2d</strain>
    </source>
</reference>
<dbReference type="AlphaFoldDB" id="A0A062V5L1"/>
<evidence type="ECO:0000313" key="1">
    <source>
        <dbReference type="EMBL" id="KCZ71084.1"/>
    </source>
</evidence>
<protein>
    <submittedName>
        <fullName evidence="1">Uncharacterized protein</fullName>
    </submittedName>
</protein>
<dbReference type="Proteomes" id="UP000027153">
    <property type="component" value="Unassembled WGS sequence"/>
</dbReference>
<keyword evidence="2" id="KW-1185">Reference proteome</keyword>
<name>A0A062V5L1_9EURY</name>
<dbReference type="RefSeq" id="WP_048093241.1">
    <property type="nucleotide sequence ID" value="NZ_JMIY01000007.1"/>
</dbReference>